<accession>A0A0V0QSD8</accession>
<keyword evidence="2" id="KW-1185">Reference proteome</keyword>
<sequence length="438" mass="49632">MLNKKLLNKVEVEMQEGIQGTKQSLGKQNLQENQLAENANWFTEAYEHFKVRLNSDFLISHSAHIKFDELSKKLEMTPGNTTATTQDCFKCSAYACFLFIVPCLCYNIKNLFSVPQNHFALVIEESDDGRKTRLYGPGYHTIGYYNKVQGVYSFEKNHYNVNTPDIIESEIGDLKIVTVRQGFIMHLENGGQNIILGPGIHKITEPMQFIQNVSLDSFYIEIGPEKWVTVPEGYDGIAINRGKIRVLSGGKQHHLQHVQDKFAKMVPKTLQTDRVATDIPGYVSRLEKGELANEARVADDPSEYLLTTTAEGATVNLDVMVFWKIQDTLLASQTAMEILKVEDNWEKGNESQAIKASSKNITMLRQNVLRMCKHHITTLVGACSLGGKSSLQSQAPKMKVPQNLIEEEDEDNFSEEIGQNKFEQTMKMINWQFKLKLN</sequence>
<name>A0A0V0QSD8_PSEPJ</name>
<dbReference type="AlphaFoldDB" id="A0A0V0QSD8"/>
<proteinExistence type="predicted"/>
<protein>
    <recommendedName>
        <fullName evidence="3">Band 7 domain-containing protein</fullName>
    </recommendedName>
</protein>
<comment type="caution">
    <text evidence="1">The sequence shown here is derived from an EMBL/GenBank/DDBJ whole genome shotgun (WGS) entry which is preliminary data.</text>
</comment>
<organism evidence="1 2">
    <name type="scientific">Pseudocohnilembus persalinus</name>
    <name type="common">Ciliate</name>
    <dbReference type="NCBI Taxonomy" id="266149"/>
    <lineage>
        <taxon>Eukaryota</taxon>
        <taxon>Sar</taxon>
        <taxon>Alveolata</taxon>
        <taxon>Ciliophora</taxon>
        <taxon>Intramacronucleata</taxon>
        <taxon>Oligohymenophorea</taxon>
        <taxon>Scuticociliatia</taxon>
        <taxon>Philasterida</taxon>
        <taxon>Pseudocohnilembidae</taxon>
        <taxon>Pseudocohnilembus</taxon>
    </lineage>
</organism>
<evidence type="ECO:0000313" key="2">
    <source>
        <dbReference type="Proteomes" id="UP000054937"/>
    </source>
</evidence>
<gene>
    <name evidence="1" type="ORF">PPERSA_06713</name>
</gene>
<dbReference type="Proteomes" id="UP000054937">
    <property type="component" value="Unassembled WGS sequence"/>
</dbReference>
<reference evidence="1 2" key="1">
    <citation type="journal article" date="2015" name="Sci. Rep.">
        <title>Genome of the facultative scuticociliatosis pathogen Pseudocohnilembus persalinus provides insight into its virulence through horizontal gene transfer.</title>
        <authorList>
            <person name="Xiong J."/>
            <person name="Wang G."/>
            <person name="Cheng J."/>
            <person name="Tian M."/>
            <person name="Pan X."/>
            <person name="Warren A."/>
            <person name="Jiang C."/>
            <person name="Yuan D."/>
            <person name="Miao W."/>
        </authorList>
    </citation>
    <scope>NUCLEOTIDE SEQUENCE [LARGE SCALE GENOMIC DNA]</scope>
    <source>
        <strain evidence="1">36N120E</strain>
    </source>
</reference>
<dbReference type="EMBL" id="LDAU01000110">
    <property type="protein sequence ID" value="KRX05079.1"/>
    <property type="molecule type" value="Genomic_DNA"/>
</dbReference>
<evidence type="ECO:0000313" key="1">
    <source>
        <dbReference type="EMBL" id="KRX05079.1"/>
    </source>
</evidence>
<dbReference type="InParanoid" id="A0A0V0QSD8"/>
<evidence type="ECO:0008006" key="3">
    <source>
        <dbReference type="Google" id="ProtNLM"/>
    </source>
</evidence>